<dbReference type="Proteomes" id="UP000515124">
    <property type="component" value="Unplaced"/>
</dbReference>
<evidence type="ECO:0000259" key="1">
    <source>
        <dbReference type="Pfam" id="PF13456"/>
    </source>
</evidence>
<dbReference type="InterPro" id="IPR052929">
    <property type="entry name" value="RNase_H-like_EbsB-rel"/>
</dbReference>
<gene>
    <name evidence="3" type="primary">LOC110746423</name>
</gene>
<name>A0A6P5RN01_PRUAV</name>
<evidence type="ECO:0000313" key="2">
    <source>
        <dbReference type="Proteomes" id="UP000515124"/>
    </source>
</evidence>
<dbReference type="GO" id="GO:0004523">
    <property type="term" value="F:RNA-DNA hybrid ribonuclease activity"/>
    <property type="evidence" value="ECO:0007669"/>
    <property type="project" value="InterPro"/>
</dbReference>
<dbReference type="RefSeq" id="XP_021802336.1">
    <property type="nucleotide sequence ID" value="XM_021946644.1"/>
</dbReference>
<feature type="domain" description="RNase H type-1" evidence="1">
    <location>
        <begin position="119"/>
        <end position="239"/>
    </location>
</feature>
<dbReference type="InterPro" id="IPR044730">
    <property type="entry name" value="RNase_H-like_dom_plant"/>
</dbReference>
<evidence type="ECO:0000313" key="3">
    <source>
        <dbReference type="RefSeq" id="XP_021802336.1"/>
    </source>
</evidence>
<dbReference type="SUPFAM" id="SSF53098">
    <property type="entry name" value="Ribonuclease H-like"/>
    <property type="match status" value="1"/>
</dbReference>
<protein>
    <submittedName>
        <fullName evidence="3">Uncharacterized protein LOC110746423</fullName>
    </submittedName>
</protein>
<dbReference type="PANTHER" id="PTHR47074">
    <property type="entry name" value="BNAC02G40300D PROTEIN"/>
    <property type="match status" value="1"/>
</dbReference>
<dbReference type="Pfam" id="PF13456">
    <property type="entry name" value="RVT_3"/>
    <property type="match status" value="1"/>
</dbReference>
<dbReference type="AlphaFoldDB" id="A0A6P5RN01"/>
<dbReference type="InterPro" id="IPR012337">
    <property type="entry name" value="RNaseH-like_sf"/>
</dbReference>
<dbReference type="GeneID" id="110746423"/>
<reference evidence="3" key="1">
    <citation type="submission" date="2025-08" db="UniProtKB">
        <authorList>
            <consortium name="RefSeq"/>
        </authorList>
    </citation>
    <scope>IDENTIFICATION</scope>
</reference>
<dbReference type="Gene3D" id="3.30.420.10">
    <property type="entry name" value="Ribonuclease H-like superfamily/Ribonuclease H"/>
    <property type="match status" value="1"/>
</dbReference>
<dbReference type="PANTHER" id="PTHR47074:SF79">
    <property type="entry name" value="PUTATIVE-RELATED"/>
    <property type="match status" value="1"/>
</dbReference>
<dbReference type="InterPro" id="IPR036397">
    <property type="entry name" value="RNaseH_sf"/>
</dbReference>
<dbReference type="InterPro" id="IPR002156">
    <property type="entry name" value="RNaseH_domain"/>
</dbReference>
<keyword evidence="2" id="KW-1185">Reference proteome</keyword>
<organism evidence="2 3">
    <name type="scientific">Prunus avium</name>
    <name type="common">Cherry</name>
    <name type="synonym">Cerasus avium</name>
    <dbReference type="NCBI Taxonomy" id="42229"/>
    <lineage>
        <taxon>Eukaryota</taxon>
        <taxon>Viridiplantae</taxon>
        <taxon>Streptophyta</taxon>
        <taxon>Embryophyta</taxon>
        <taxon>Tracheophyta</taxon>
        <taxon>Spermatophyta</taxon>
        <taxon>Magnoliopsida</taxon>
        <taxon>eudicotyledons</taxon>
        <taxon>Gunneridae</taxon>
        <taxon>Pentapetalae</taxon>
        <taxon>rosids</taxon>
        <taxon>fabids</taxon>
        <taxon>Rosales</taxon>
        <taxon>Rosaceae</taxon>
        <taxon>Amygdaloideae</taxon>
        <taxon>Amygdaleae</taxon>
        <taxon>Prunus</taxon>
    </lineage>
</organism>
<dbReference type="KEGG" id="pavi:110746423"/>
<sequence>MRGEIPKTRSNSLLVMWKNCPLQLDFQLTPMTDLKGWVEHILLSWKPQVTAMALMLAWAVWNERNNVVWQGKRRSQGELVEGTMRLLDDFQRLHQPPTKVSFGIHAKWQKPPVGVIKINVKGTFRAHNGSGGGGLVARNEDGVFVAAKACFFPWVSSPAHAEALAFREALQFASDRNFNHLQMECDALEFVQSLSRTTADTSSIGALVEDCKAILALLPNSSFTHISRMANKVAFRLAQLSLTLTSASTWSWEPPVIITDALVEDSLY</sequence>
<dbReference type="CDD" id="cd06222">
    <property type="entry name" value="RNase_H_like"/>
    <property type="match status" value="1"/>
</dbReference>
<accession>A0A6P5RN01</accession>
<dbReference type="GO" id="GO:0003676">
    <property type="term" value="F:nucleic acid binding"/>
    <property type="evidence" value="ECO:0007669"/>
    <property type="project" value="InterPro"/>
</dbReference>
<proteinExistence type="predicted"/>